<dbReference type="SUPFAM" id="SSF51735">
    <property type="entry name" value="NAD(P)-binding Rossmann-fold domains"/>
    <property type="match status" value="1"/>
</dbReference>
<gene>
    <name evidence="4" type="ORF">ABI_44350</name>
</gene>
<feature type="domain" description="Alcohol dehydrogenase-like C-terminal" evidence="2">
    <location>
        <begin position="173"/>
        <end position="299"/>
    </location>
</feature>
<keyword evidence="1" id="KW-0560">Oxidoreductase</keyword>
<dbReference type="InterPro" id="IPR011032">
    <property type="entry name" value="GroES-like_sf"/>
</dbReference>
<dbReference type="InterPro" id="IPR036291">
    <property type="entry name" value="NAD(P)-bd_dom_sf"/>
</dbReference>
<dbReference type="Pfam" id="PF00107">
    <property type="entry name" value="ADH_zinc_N"/>
    <property type="match status" value="1"/>
</dbReference>
<dbReference type="Pfam" id="PF08240">
    <property type="entry name" value="ADH_N"/>
    <property type="match status" value="1"/>
</dbReference>
<name>F4QTD8_9CAUL</name>
<reference evidence="5" key="1">
    <citation type="submission" date="2011-03" db="EMBL/GenBank/DDBJ databases">
        <title>Draft genome sequence of Brevundimonas diminuta.</title>
        <authorList>
            <person name="Brown P.J.B."/>
            <person name="Buechlein A."/>
            <person name="Hemmerich C."/>
            <person name="Brun Y.V."/>
        </authorList>
    </citation>
    <scope>NUCLEOTIDE SEQUENCE [LARGE SCALE GENOMIC DNA]</scope>
    <source>
        <strain evidence="5">C19</strain>
    </source>
</reference>
<dbReference type="eggNOG" id="COG1063">
    <property type="taxonomic scope" value="Bacteria"/>
</dbReference>
<sequence length="340" mass="36896">MNRHMLTISCNKPFDLSLAERPVPVRRDGDVLVRIRRIGMCGTDFHIFSGNQPYLSYPRVMGHELSGEVLDADPGSPIRIGSTVTINPYLRCKTCHACRRDKPNCCMNIRVMGVHIDGGMAEYVTVPEEAIVDVEGLSFDQAAMVEFLAIGMHAVRRGAVTSADRVLVVGAGAIGVGVALFAKMTGADVVVIDTNGGRLKRARSVCAGIKTTLADAEADAWLKEVTNGDFFDVVFDASGNAGAMQKGFAYVAHGGRYVLVSVVSKDITFSDPEFHKREMQLIGSRNATKHDFQMVIDMIRDGAIPTDKLHTHSLNAVDLPSQVPELLKTPDDLLKAIVTI</sequence>
<keyword evidence="5" id="KW-1185">Reference proteome</keyword>
<dbReference type="HOGENOM" id="CLU_026673_11_0_5"/>
<dbReference type="InterPro" id="IPR050129">
    <property type="entry name" value="Zn_alcohol_dh"/>
</dbReference>
<dbReference type="Gene3D" id="3.90.180.10">
    <property type="entry name" value="Medium-chain alcohol dehydrogenases, catalytic domain"/>
    <property type="match status" value="1"/>
</dbReference>
<evidence type="ECO:0000313" key="5">
    <source>
        <dbReference type="Proteomes" id="UP000006512"/>
    </source>
</evidence>
<organism evidence="4 5">
    <name type="scientific">Asticcacaulis biprosthecium C19</name>
    <dbReference type="NCBI Taxonomy" id="715226"/>
    <lineage>
        <taxon>Bacteria</taxon>
        <taxon>Pseudomonadati</taxon>
        <taxon>Pseudomonadota</taxon>
        <taxon>Alphaproteobacteria</taxon>
        <taxon>Caulobacterales</taxon>
        <taxon>Caulobacteraceae</taxon>
        <taxon>Asticcacaulis</taxon>
    </lineage>
</organism>
<dbReference type="SUPFAM" id="SSF50129">
    <property type="entry name" value="GroES-like"/>
    <property type="match status" value="1"/>
</dbReference>
<feature type="domain" description="Alcohol dehydrogenase-like N-terminal" evidence="3">
    <location>
        <begin position="28"/>
        <end position="134"/>
    </location>
</feature>
<dbReference type="InterPro" id="IPR013149">
    <property type="entry name" value="ADH-like_C"/>
</dbReference>
<evidence type="ECO:0000313" key="4">
    <source>
        <dbReference type="EMBL" id="EGF90008.1"/>
    </source>
</evidence>
<protein>
    <submittedName>
        <fullName evidence="4">Uncharacterized zinc-type alcohol dehydrogenase-like protein yjjN</fullName>
    </submittedName>
</protein>
<evidence type="ECO:0000256" key="1">
    <source>
        <dbReference type="ARBA" id="ARBA00023002"/>
    </source>
</evidence>
<proteinExistence type="predicted"/>
<dbReference type="Gene3D" id="3.40.50.720">
    <property type="entry name" value="NAD(P)-binding Rossmann-like Domain"/>
    <property type="match status" value="1"/>
</dbReference>
<evidence type="ECO:0000259" key="2">
    <source>
        <dbReference type="Pfam" id="PF00107"/>
    </source>
</evidence>
<dbReference type="EMBL" id="GL883080">
    <property type="protein sequence ID" value="EGF90008.1"/>
    <property type="molecule type" value="Genomic_DNA"/>
</dbReference>
<evidence type="ECO:0000259" key="3">
    <source>
        <dbReference type="Pfam" id="PF08240"/>
    </source>
</evidence>
<dbReference type="InterPro" id="IPR013154">
    <property type="entry name" value="ADH-like_N"/>
</dbReference>
<accession>F4QTD8</accession>
<dbReference type="PANTHER" id="PTHR43401">
    <property type="entry name" value="L-THREONINE 3-DEHYDROGENASE"/>
    <property type="match status" value="1"/>
</dbReference>
<dbReference type="GO" id="GO:0016491">
    <property type="term" value="F:oxidoreductase activity"/>
    <property type="evidence" value="ECO:0007669"/>
    <property type="project" value="UniProtKB-KW"/>
</dbReference>
<dbReference type="AlphaFoldDB" id="F4QTD8"/>
<dbReference type="STRING" id="715226.ABI_44350"/>
<dbReference type="Proteomes" id="UP000006512">
    <property type="component" value="Unassembled WGS sequence"/>
</dbReference>
<dbReference type="CDD" id="cd08261">
    <property type="entry name" value="Zn_ADH7"/>
    <property type="match status" value="1"/>
</dbReference>
<dbReference type="PANTHER" id="PTHR43401:SF3">
    <property type="entry name" value="L-GALACTONATE-5-DEHYDROGENASE"/>
    <property type="match status" value="1"/>
</dbReference>